<proteinExistence type="predicted"/>
<evidence type="ECO:0000256" key="1">
    <source>
        <dbReference type="ARBA" id="ARBA00022723"/>
    </source>
</evidence>
<dbReference type="Pfam" id="PF00096">
    <property type="entry name" value="zf-C2H2"/>
    <property type="match status" value="2"/>
</dbReference>
<dbReference type="InterPro" id="IPR036236">
    <property type="entry name" value="Znf_C2H2_sf"/>
</dbReference>
<dbReference type="EMBL" id="JASJQH010000567">
    <property type="protein sequence ID" value="KAK9763746.1"/>
    <property type="molecule type" value="Genomic_DNA"/>
</dbReference>
<gene>
    <name evidence="7" type="ORF">K7432_009321</name>
</gene>
<dbReference type="PROSITE" id="PS50157">
    <property type="entry name" value="ZINC_FINGER_C2H2_2"/>
    <property type="match status" value="2"/>
</dbReference>
<accession>A0ABR2WQG5</accession>
<dbReference type="SUPFAM" id="SSF57667">
    <property type="entry name" value="beta-beta-alpha zinc fingers"/>
    <property type="match status" value="1"/>
</dbReference>
<evidence type="ECO:0000256" key="4">
    <source>
        <dbReference type="PROSITE-ProRule" id="PRU00042"/>
    </source>
</evidence>
<evidence type="ECO:0000313" key="8">
    <source>
        <dbReference type="Proteomes" id="UP001479436"/>
    </source>
</evidence>
<keyword evidence="8" id="KW-1185">Reference proteome</keyword>
<reference evidence="7 8" key="1">
    <citation type="submission" date="2023-04" db="EMBL/GenBank/DDBJ databases">
        <title>Genome of Basidiobolus ranarum AG-B5.</title>
        <authorList>
            <person name="Stajich J.E."/>
            <person name="Carter-House D."/>
            <person name="Gryganskyi A."/>
        </authorList>
    </citation>
    <scope>NUCLEOTIDE SEQUENCE [LARGE SCALE GENOMIC DNA]</scope>
    <source>
        <strain evidence="7 8">AG-B5</strain>
    </source>
</reference>
<organism evidence="7 8">
    <name type="scientific">Basidiobolus ranarum</name>
    <dbReference type="NCBI Taxonomy" id="34480"/>
    <lineage>
        <taxon>Eukaryota</taxon>
        <taxon>Fungi</taxon>
        <taxon>Fungi incertae sedis</taxon>
        <taxon>Zoopagomycota</taxon>
        <taxon>Entomophthoromycotina</taxon>
        <taxon>Basidiobolomycetes</taxon>
        <taxon>Basidiobolales</taxon>
        <taxon>Basidiobolaceae</taxon>
        <taxon>Basidiobolus</taxon>
    </lineage>
</organism>
<dbReference type="SMART" id="SM00355">
    <property type="entry name" value="ZnF_C2H2"/>
    <property type="match status" value="2"/>
</dbReference>
<sequence>MSRLTHFENEKKPTDQVPPNANYPPSNVHEAFNYSHPSLHSLQRNEFVPTTPTIATTSVNALEGLGIHGAYIELANNLQNSLHSPTSIDCVQPEYTHGESWLSDPASVLPTHNSLQSPNLSFQSQIQENETQLNPGLTMPLNSQYPNYWNASWAPYGYPVISEITSHSAPLSPYDYSAQSMLSLPLNYTSTGTSEAIGDRNTHEVTQYKPLGTASWNVETLNHNAEISNTLGQKTPILPNSNSAVSSPISDPPSPYSYIPAPSPQSPILIHSYSDDDVRNLHMSLSRRSPTSIDALSSQKSLESIRHECPYCRRQFRRKHDLQRHIRLHTGERPYRCEKCPKSFYRTDALIRHIRAEHS</sequence>
<keyword evidence="3" id="KW-0862">Zinc</keyword>
<feature type="compositionally biased region" description="Basic and acidic residues" evidence="5">
    <location>
        <begin position="1"/>
        <end position="14"/>
    </location>
</feature>
<evidence type="ECO:0000313" key="7">
    <source>
        <dbReference type="EMBL" id="KAK9763746.1"/>
    </source>
</evidence>
<dbReference type="InterPro" id="IPR013087">
    <property type="entry name" value="Znf_C2H2_type"/>
</dbReference>
<evidence type="ECO:0000256" key="3">
    <source>
        <dbReference type="ARBA" id="ARBA00022833"/>
    </source>
</evidence>
<dbReference type="Gene3D" id="3.30.160.60">
    <property type="entry name" value="Classic Zinc Finger"/>
    <property type="match status" value="2"/>
</dbReference>
<comment type="caution">
    <text evidence="7">The sequence shown here is derived from an EMBL/GenBank/DDBJ whole genome shotgun (WGS) entry which is preliminary data.</text>
</comment>
<keyword evidence="2 4" id="KW-0863">Zinc-finger</keyword>
<feature type="region of interest" description="Disordered" evidence="5">
    <location>
        <begin position="1"/>
        <end position="31"/>
    </location>
</feature>
<dbReference type="PROSITE" id="PS00028">
    <property type="entry name" value="ZINC_FINGER_C2H2_1"/>
    <property type="match status" value="2"/>
</dbReference>
<feature type="domain" description="C2H2-type" evidence="6">
    <location>
        <begin position="335"/>
        <end position="359"/>
    </location>
</feature>
<dbReference type="Proteomes" id="UP001479436">
    <property type="component" value="Unassembled WGS sequence"/>
</dbReference>
<evidence type="ECO:0000256" key="2">
    <source>
        <dbReference type="ARBA" id="ARBA00022771"/>
    </source>
</evidence>
<protein>
    <recommendedName>
        <fullName evidence="6">C2H2-type domain-containing protein</fullName>
    </recommendedName>
</protein>
<dbReference type="PANTHER" id="PTHR23235">
    <property type="entry name" value="KRUEPPEL-LIKE TRANSCRIPTION FACTOR"/>
    <property type="match status" value="1"/>
</dbReference>
<feature type="domain" description="C2H2-type" evidence="6">
    <location>
        <begin position="307"/>
        <end position="334"/>
    </location>
</feature>
<evidence type="ECO:0000256" key="5">
    <source>
        <dbReference type="SAM" id="MobiDB-lite"/>
    </source>
</evidence>
<keyword evidence="1" id="KW-0479">Metal-binding</keyword>
<name>A0ABR2WQG5_9FUNG</name>
<evidence type="ECO:0000259" key="6">
    <source>
        <dbReference type="PROSITE" id="PS50157"/>
    </source>
</evidence>